<evidence type="ECO:0000313" key="6">
    <source>
        <dbReference type="EMBL" id="MEQ3362657.1"/>
    </source>
</evidence>
<dbReference type="PANTHER" id="PTHR44688">
    <property type="entry name" value="DNA-BINDING TRANSCRIPTIONAL ACTIVATOR DEVR_DOSR"/>
    <property type="match status" value="1"/>
</dbReference>
<feature type="transmembrane region" description="Helical" evidence="4">
    <location>
        <begin position="318"/>
        <end position="340"/>
    </location>
</feature>
<dbReference type="PANTHER" id="PTHR44688:SF16">
    <property type="entry name" value="DNA-BINDING TRANSCRIPTIONAL ACTIVATOR DEVR_DOSR"/>
    <property type="match status" value="1"/>
</dbReference>
<comment type="caution">
    <text evidence="6">The sequence shown here is derived from an EMBL/GenBank/DDBJ whole genome shotgun (WGS) entry which is preliminary data.</text>
</comment>
<feature type="transmembrane region" description="Helical" evidence="4">
    <location>
        <begin position="202"/>
        <end position="222"/>
    </location>
</feature>
<keyword evidence="4" id="KW-1133">Transmembrane helix</keyword>
<dbReference type="InterPro" id="IPR036388">
    <property type="entry name" value="WH-like_DNA-bd_sf"/>
</dbReference>
<dbReference type="Proteomes" id="UP001487305">
    <property type="component" value="Unassembled WGS sequence"/>
</dbReference>
<feature type="domain" description="HTH luxR-type" evidence="5">
    <location>
        <begin position="423"/>
        <end position="487"/>
    </location>
</feature>
<feature type="transmembrane region" description="Helical" evidence="4">
    <location>
        <begin position="131"/>
        <end position="150"/>
    </location>
</feature>
<dbReference type="InterPro" id="IPR000792">
    <property type="entry name" value="Tscrpt_reg_LuxR_C"/>
</dbReference>
<sequence length="487" mass="52184">MFSNQIKLVGWFFSGMGFYWAWILVVPFGGIVGSTGSAVQAFHHLAISTAGHVVAMIAALLFSRQLESVVHRKAFVRSSSAFVSLGTILLSAALAIPGQEISLLGSMLGGIGSAGLILSWGALASHAGSPLVKMSVTCSVPLALAVLLICMSLDKALAIVVVACFPLASCLCYLKCRTLARSPEALQEAQQKVARYKIRDSVWFFAYCFLFGLPFGFFSGYLQGPSPIVSTSALCALAVIIGFLLYDNRGSAKSNESVTFKTIMPLCTGGIIALTFLTPAGTALPGALLFAGDSLYIMYIYTELFMLCSLTKENPVRIIAVGDICQSVALIAGALIGLVAMAFEGAWYIGLSAALVYLLFLFSYYRVTKSHHQDPDGVEDSHADVEEMTALDAQGLKFPTLGDAPSDSGSLAVVAVIEDRCADVALQFGLSKREEEVLVLLERGRSMPNISQELFLSQNTVKTYISRIYSKLGVHSRVDLLKVIEES</sequence>
<keyword evidence="1" id="KW-0805">Transcription regulation</keyword>
<dbReference type="PRINTS" id="PR00038">
    <property type="entry name" value="HTHLUXR"/>
</dbReference>
<keyword evidence="7" id="KW-1185">Reference proteome</keyword>
<reference evidence="6 7" key="1">
    <citation type="submission" date="2024-04" db="EMBL/GenBank/DDBJ databases">
        <title>Human intestinal bacterial collection.</title>
        <authorList>
            <person name="Pauvert C."/>
            <person name="Hitch T.C.A."/>
            <person name="Clavel T."/>
        </authorList>
    </citation>
    <scope>NUCLEOTIDE SEQUENCE [LARGE SCALE GENOMIC DNA]</scope>
    <source>
        <strain evidence="6 7">CLA-KB-H42</strain>
    </source>
</reference>
<feature type="transmembrane region" description="Helical" evidence="4">
    <location>
        <begin position="12"/>
        <end position="35"/>
    </location>
</feature>
<evidence type="ECO:0000256" key="1">
    <source>
        <dbReference type="ARBA" id="ARBA00023015"/>
    </source>
</evidence>
<evidence type="ECO:0000313" key="7">
    <source>
        <dbReference type="Proteomes" id="UP001487305"/>
    </source>
</evidence>
<keyword evidence="3" id="KW-0804">Transcription</keyword>
<evidence type="ECO:0000256" key="4">
    <source>
        <dbReference type="SAM" id="Phobius"/>
    </source>
</evidence>
<feature type="transmembrane region" description="Helical" evidence="4">
    <location>
        <begin position="283"/>
        <end position="306"/>
    </location>
</feature>
<feature type="transmembrane region" description="Helical" evidence="4">
    <location>
        <begin position="228"/>
        <end position="246"/>
    </location>
</feature>
<keyword evidence="2" id="KW-0238">DNA-binding</keyword>
<evidence type="ECO:0000259" key="5">
    <source>
        <dbReference type="PROSITE" id="PS50043"/>
    </source>
</evidence>
<feature type="transmembrane region" description="Helical" evidence="4">
    <location>
        <begin position="156"/>
        <end position="174"/>
    </location>
</feature>
<evidence type="ECO:0000256" key="2">
    <source>
        <dbReference type="ARBA" id="ARBA00023125"/>
    </source>
</evidence>
<dbReference type="InterPro" id="IPR036259">
    <property type="entry name" value="MFS_trans_sf"/>
</dbReference>
<dbReference type="SUPFAM" id="SSF46894">
    <property type="entry name" value="C-terminal effector domain of the bipartite response regulators"/>
    <property type="match status" value="1"/>
</dbReference>
<dbReference type="Pfam" id="PF00196">
    <property type="entry name" value="GerE"/>
    <property type="match status" value="1"/>
</dbReference>
<keyword evidence="4" id="KW-0812">Transmembrane</keyword>
<feature type="transmembrane region" description="Helical" evidence="4">
    <location>
        <begin position="258"/>
        <end position="277"/>
    </location>
</feature>
<evidence type="ECO:0000256" key="3">
    <source>
        <dbReference type="ARBA" id="ARBA00023163"/>
    </source>
</evidence>
<dbReference type="EMBL" id="JBBNOP010000004">
    <property type="protein sequence ID" value="MEQ3362657.1"/>
    <property type="molecule type" value="Genomic_DNA"/>
</dbReference>
<feature type="transmembrane region" description="Helical" evidence="4">
    <location>
        <begin position="74"/>
        <end position="96"/>
    </location>
</feature>
<dbReference type="RefSeq" id="WP_349227338.1">
    <property type="nucleotide sequence ID" value="NZ_JBBNOP010000004.1"/>
</dbReference>
<keyword evidence="4" id="KW-0472">Membrane</keyword>
<dbReference type="CDD" id="cd06170">
    <property type="entry name" value="LuxR_C_like"/>
    <property type="match status" value="1"/>
</dbReference>
<proteinExistence type="predicted"/>
<dbReference type="InterPro" id="IPR016032">
    <property type="entry name" value="Sig_transdc_resp-reg_C-effctor"/>
</dbReference>
<dbReference type="SMART" id="SM00421">
    <property type="entry name" value="HTH_LUXR"/>
    <property type="match status" value="1"/>
</dbReference>
<feature type="transmembrane region" description="Helical" evidence="4">
    <location>
        <begin position="41"/>
        <end position="62"/>
    </location>
</feature>
<accession>A0ABV1JF02</accession>
<protein>
    <submittedName>
        <fullName evidence="6">Helix-turn-helix transcriptional regulator</fullName>
    </submittedName>
</protein>
<dbReference type="Gene3D" id="1.10.10.10">
    <property type="entry name" value="Winged helix-like DNA-binding domain superfamily/Winged helix DNA-binding domain"/>
    <property type="match status" value="1"/>
</dbReference>
<dbReference type="PROSITE" id="PS50043">
    <property type="entry name" value="HTH_LUXR_2"/>
    <property type="match status" value="1"/>
</dbReference>
<organism evidence="6 7">
    <name type="scientific">Raoultibacter massiliensis</name>
    <dbReference type="NCBI Taxonomy" id="1852371"/>
    <lineage>
        <taxon>Bacteria</taxon>
        <taxon>Bacillati</taxon>
        <taxon>Actinomycetota</taxon>
        <taxon>Coriobacteriia</taxon>
        <taxon>Eggerthellales</taxon>
        <taxon>Eggerthellaceae</taxon>
        <taxon>Raoultibacter</taxon>
    </lineage>
</organism>
<gene>
    <name evidence="6" type="ORF">AAA083_06680</name>
</gene>
<name>A0ABV1JF02_9ACTN</name>
<feature type="transmembrane region" description="Helical" evidence="4">
    <location>
        <begin position="346"/>
        <end position="365"/>
    </location>
</feature>
<dbReference type="SUPFAM" id="SSF103473">
    <property type="entry name" value="MFS general substrate transporter"/>
    <property type="match status" value="1"/>
</dbReference>
<feature type="transmembrane region" description="Helical" evidence="4">
    <location>
        <begin position="102"/>
        <end position="124"/>
    </location>
</feature>